<keyword evidence="3" id="KW-0325">Glycoprotein</keyword>
<dbReference type="Pfam" id="PF07645">
    <property type="entry name" value="EGF_CA"/>
    <property type="match status" value="1"/>
</dbReference>
<dbReference type="Proteomes" id="UP000645828">
    <property type="component" value="Unassembled WGS sequence"/>
</dbReference>
<evidence type="ECO:0000256" key="2">
    <source>
        <dbReference type="ARBA" id="ARBA00023157"/>
    </source>
</evidence>
<dbReference type="Gene3D" id="2.10.25.10">
    <property type="entry name" value="Laminin"/>
    <property type="match status" value="1"/>
</dbReference>
<keyword evidence="6" id="KW-1185">Reference proteome</keyword>
<protein>
    <submittedName>
        <fullName evidence="5">(raccoon dog) hypothetical protein</fullName>
    </submittedName>
</protein>
<comment type="caution">
    <text evidence="5">The sequence shown here is derived from an EMBL/GenBank/DDBJ whole genome shotgun (WGS) entry which is preliminary data.</text>
</comment>
<proteinExistence type="predicted"/>
<evidence type="ECO:0000313" key="6">
    <source>
        <dbReference type="Proteomes" id="UP000645828"/>
    </source>
</evidence>
<dbReference type="EMBL" id="CAJHUB010000681">
    <property type="protein sequence ID" value="CAD7678607.1"/>
    <property type="molecule type" value="Genomic_DNA"/>
</dbReference>
<evidence type="ECO:0000313" key="5">
    <source>
        <dbReference type="EMBL" id="CAD7678607.1"/>
    </source>
</evidence>
<evidence type="ECO:0000259" key="4">
    <source>
        <dbReference type="PROSITE" id="PS01186"/>
    </source>
</evidence>
<reference evidence="5" key="1">
    <citation type="submission" date="2020-12" db="EMBL/GenBank/DDBJ databases">
        <authorList>
            <consortium name="Molecular Ecology Group"/>
        </authorList>
    </citation>
    <scope>NUCLEOTIDE SEQUENCE</scope>
    <source>
        <strain evidence="5">TBG_1078</strain>
    </source>
</reference>
<dbReference type="GO" id="GO:0005509">
    <property type="term" value="F:calcium ion binding"/>
    <property type="evidence" value="ECO:0007669"/>
    <property type="project" value="InterPro"/>
</dbReference>
<keyword evidence="1" id="KW-0245">EGF-like domain</keyword>
<dbReference type="InterPro" id="IPR000742">
    <property type="entry name" value="EGF"/>
</dbReference>
<dbReference type="SMART" id="SM00179">
    <property type="entry name" value="EGF_CA"/>
    <property type="match status" value="1"/>
</dbReference>
<dbReference type="PROSITE" id="PS01187">
    <property type="entry name" value="EGF_CA"/>
    <property type="match status" value="1"/>
</dbReference>
<accession>A0A811YTQ8</accession>
<keyword evidence="2" id="KW-1015">Disulfide bond</keyword>
<dbReference type="InterPro" id="IPR049883">
    <property type="entry name" value="NOTCH1_EGF-like"/>
</dbReference>
<dbReference type="InterPro" id="IPR001881">
    <property type="entry name" value="EGF-like_Ca-bd_dom"/>
</dbReference>
<name>A0A811YTQ8_NYCPR</name>
<dbReference type="InterPro" id="IPR018097">
    <property type="entry name" value="EGF_Ca-bd_CS"/>
</dbReference>
<evidence type="ECO:0000256" key="1">
    <source>
        <dbReference type="ARBA" id="ARBA00022536"/>
    </source>
</evidence>
<gene>
    <name evidence="5" type="ORF">NYPRO_LOCUS11405</name>
</gene>
<organism evidence="5 6">
    <name type="scientific">Nyctereutes procyonoides</name>
    <name type="common">Raccoon dog</name>
    <name type="synonym">Canis procyonoides</name>
    <dbReference type="NCBI Taxonomy" id="34880"/>
    <lineage>
        <taxon>Eukaryota</taxon>
        <taxon>Metazoa</taxon>
        <taxon>Chordata</taxon>
        <taxon>Craniata</taxon>
        <taxon>Vertebrata</taxon>
        <taxon>Euteleostomi</taxon>
        <taxon>Mammalia</taxon>
        <taxon>Eutheria</taxon>
        <taxon>Laurasiatheria</taxon>
        <taxon>Carnivora</taxon>
        <taxon>Caniformia</taxon>
        <taxon>Canidae</taxon>
        <taxon>Nyctereutes</taxon>
    </lineage>
</organism>
<evidence type="ECO:0000256" key="3">
    <source>
        <dbReference type="ARBA" id="ARBA00023180"/>
    </source>
</evidence>
<dbReference type="AlphaFoldDB" id="A0A811YTQ8"/>
<dbReference type="SUPFAM" id="SSF57196">
    <property type="entry name" value="EGF/Laminin"/>
    <property type="match status" value="1"/>
</dbReference>
<dbReference type="CDD" id="cd00054">
    <property type="entry name" value="EGF_CA"/>
    <property type="match status" value="1"/>
</dbReference>
<sequence length="202" mass="22015">MKGNAINNCPGSTGVSWSVPGKVGGHDHLPTHNICHAWHRACLLGWLRVCAIRALVQQMYQPFQDCCTYWAIYRTAYCPGPASTRLRSTCCPVWKRTSRLPRAHGAAICQPPCQNGGSYTDVDECGAGGGTCPPYCVNTSNSYWCQCQEGYSPSADAMLCLPNTVEEEVQRLWPRVDVLDTGCLTPAASWLTPSGSWTALTL</sequence>
<feature type="domain" description="EGF-like" evidence="4">
    <location>
        <begin position="145"/>
        <end position="160"/>
    </location>
</feature>
<dbReference type="PROSITE" id="PS01186">
    <property type="entry name" value="EGF_2"/>
    <property type="match status" value="1"/>
</dbReference>